<dbReference type="SFLD" id="SFLDS00005">
    <property type="entry name" value="Isoprenoid_Synthase_Type_I"/>
    <property type="match status" value="1"/>
</dbReference>
<keyword evidence="8" id="KW-1185">Reference proteome</keyword>
<keyword evidence="5" id="KW-0460">Magnesium</keyword>
<dbReference type="OrthoDB" id="9805316at2"/>
<dbReference type="RefSeq" id="WP_157899317.1">
    <property type="nucleotide sequence ID" value="NZ_CP015136.1"/>
</dbReference>
<dbReference type="Pfam" id="PF00348">
    <property type="entry name" value="polyprenyl_synt"/>
    <property type="match status" value="1"/>
</dbReference>
<keyword evidence="3 6" id="KW-0808">Transferase</keyword>
<organism evidence="7 8">
    <name type="scientific">Luteitalea pratensis</name>
    <dbReference type="NCBI Taxonomy" id="1855912"/>
    <lineage>
        <taxon>Bacteria</taxon>
        <taxon>Pseudomonadati</taxon>
        <taxon>Acidobacteriota</taxon>
        <taxon>Vicinamibacteria</taxon>
        <taxon>Vicinamibacterales</taxon>
        <taxon>Vicinamibacteraceae</taxon>
        <taxon>Luteitalea</taxon>
    </lineage>
</organism>
<dbReference type="GO" id="GO:0008299">
    <property type="term" value="P:isoprenoid biosynthetic process"/>
    <property type="evidence" value="ECO:0007669"/>
    <property type="project" value="InterPro"/>
</dbReference>
<dbReference type="PROSITE" id="PS00444">
    <property type="entry name" value="POLYPRENYL_SYNTHASE_2"/>
    <property type="match status" value="1"/>
</dbReference>
<dbReference type="InterPro" id="IPR000092">
    <property type="entry name" value="Polyprenyl_synt"/>
</dbReference>
<dbReference type="EMBL" id="CP015136">
    <property type="protein sequence ID" value="AMY10204.1"/>
    <property type="molecule type" value="Genomic_DNA"/>
</dbReference>
<accession>A0A143PQW9</accession>
<evidence type="ECO:0000256" key="2">
    <source>
        <dbReference type="ARBA" id="ARBA00006706"/>
    </source>
</evidence>
<reference evidence="7 8" key="1">
    <citation type="journal article" date="2016" name="Genome Announc.">
        <title>First Complete Genome Sequence of a Subdivision 6 Acidobacterium Strain.</title>
        <authorList>
            <person name="Huang S."/>
            <person name="Vieira S."/>
            <person name="Bunk B."/>
            <person name="Riedel T."/>
            <person name="Sproer C."/>
            <person name="Overmann J."/>
        </authorList>
    </citation>
    <scope>NUCLEOTIDE SEQUENCE [LARGE SCALE GENOMIC DNA]</scope>
    <source>
        <strain evidence="8">DSM 100886 HEG_-6_39</strain>
    </source>
</reference>
<reference evidence="8" key="2">
    <citation type="submission" date="2016-04" db="EMBL/GenBank/DDBJ databases">
        <title>First Complete Genome Sequence of a Subdivision 6 Acidobacterium.</title>
        <authorList>
            <person name="Huang S."/>
            <person name="Vieira S."/>
            <person name="Bunk B."/>
            <person name="Riedel T."/>
            <person name="Sproeer C."/>
            <person name="Overmann J."/>
        </authorList>
    </citation>
    <scope>NUCLEOTIDE SEQUENCE [LARGE SCALE GENOMIC DNA]</scope>
    <source>
        <strain evidence="8">DSM 100886 HEG_-6_39</strain>
    </source>
</reference>
<evidence type="ECO:0000256" key="4">
    <source>
        <dbReference type="ARBA" id="ARBA00022723"/>
    </source>
</evidence>
<protein>
    <submittedName>
        <fullName evidence="7">Octaprenyl-diphosphate synthase</fullName>
        <ecNumber evidence="7">2.5.1.90</ecNumber>
    </submittedName>
</protein>
<dbReference type="KEGG" id="abac:LuPra_03433"/>
<dbReference type="InterPro" id="IPR033749">
    <property type="entry name" value="Polyprenyl_synt_CS"/>
</dbReference>
<dbReference type="GO" id="GO:0046872">
    <property type="term" value="F:metal ion binding"/>
    <property type="evidence" value="ECO:0007669"/>
    <property type="project" value="UniProtKB-KW"/>
</dbReference>
<dbReference type="GO" id="GO:0106350">
    <property type="term" value="F:all-trans-octaprenyl-diphosphate synthase activity"/>
    <property type="evidence" value="ECO:0007669"/>
    <property type="project" value="UniProtKB-EC"/>
</dbReference>
<evidence type="ECO:0000313" key="7">
    <source>
        <dbReference type="EMBL" id="AMY10204.1"/>
    </source>
</evidence>
<dbReference type="PATRIC" id="fig|1813736.3.peg.3643"/>
<dbReference type="PANTHER" id="PTHR12001:SF69">
    <property type="entry name" value="ALL TRANS-POLYPRENYL-DIPHOSPHATE SYNTHASE PDSS1"/>
    <property type="match status" value="1"/>
</dbReference>
<name>A0A143PQW9_LUTPR</name>
<dbReference type="InterPro" id="IPR008949">
    <property type="entry name" value="Isoprenoid_synthase_dom_sf"/>
</dbReference>
<comment type="similarity">
    <text evidence="2 6">Belongs to the FPP/GGPP synthase family.</text>
</comment>
<dbReference type="AlphaFoldDB" id="A0A143PQW9"/>
<sequence>MQPSSSPSDLAQLFEPVREDLERVNQAFLRHIDSRVELIPEIGKYLQNTGGKRVRPAVMLMASRLAGGEAQSDMAVLYASVIEFIHTATLVHDDIIDDSELRRGRLAVHARWGNDVTVLLGDYLYIKSLGMALEYDRIDVLRVLCDITLKMIEGELYQLTKNGDTEITEDEHFDIIRRKTAYLFAGAARIGGMVGTITPAQEQALWDYGFNLGVAFQLVDDLLDYTADQVALGKPVGSDLREGKLTLPIILLRDRVPEQARPIIEQVVRDAEISDEAWRQLLGLLREYDIVPQVTRRAGEYVEQARRQLVSFPESRERDALLGLADYVLARDR</sequence>
<dbReference type="EC" id="2.5.1.90" evidence="7"/>
<dbReference type="STRING" id="1855912.LuPra_03433"/>
<proteinExistence type="inferred from homology"/>
<dbReference type="PROSITE" id="PS00723">
    <property type="entry name" value="POLYPRENYL_SYNTHASE_1"/>
    <property type="match status" value="1"/>
</dbReference>
<dbReference type="Proteomes" id="UP000076079">
    <property type="component" value="Chromosome"/>
</dbReference>
<evidence type="ECO:0000256" key="1">
    <source>
        <dbReference type="ARBA" id="ARBA00001946"/>
    </source>
</evidence>
<dbReference type="Gene3D" id="1.10.600.10">
    <property type="entry name" value="Farnesyl Diphosphate Synthase"/>
    <property type="match status" value="1"/>
</dbReference>
<keyword evidence="4" id="KW-0479">Metal-binding</keyword>
<gene>
    <name evidence="7" type="primary">ispB</name>
    <name evidence="7" type="ORF">LuPra_03433</name>
</gene>
<evidence type="ECO:0000256" key="6">
    <source>
        <dbReference type="RuleBase" id="RU004466"/>
    </source>
</evidence>
<evidence type="ECO:0000256" key="3">
    <source>
        <dbReference type="ARBA" id="ARBA00022679"/>
    </source>
</evidence>
<evidence type="ECO:0000313" key="8">
    <source>
        <dbReference type="Proteomes" id="UP000076079"/>
    </source>
</evidence>
<dbReference type="SUPFAM" id="SSF48576">
    <property type="entry name" value="Terpenoid synthases"/>
    <property type="match status" value="1"/>
</dbReference>
<evidence type="ECO:0000256" key="5">
    <source>
        <dbReference type="ARBA" id="ARBA00022842"/>
    </source>
</evidence>
<dbReference type="CDD" id="cd00685">
    <property type="entry name" value="Trans_IPPS_HT"/>
    <property type="match status" value="1"/>
</dbReference>
<comment type="cofactor">
    <cofactor evidence="1">
        <name>Mg(2+)</name>
        <dbReference type="ChEBI" id="CHEBI:18420"/>
    </cofactor>
</comment>
<dbReference type="PANTHER" id="PTHR12001">
    <property type="entry name" value="GERANYLGERANYL PYROPHOSPHATE SYNTHASE"/>
    <property type="match status" value="1"/>
</dbReference>